<dbReference type="RefSeq" id="WP_048500770.1">
    <property type="nucleotide sequence ID" value="NZ_LFNG01000044.1"/>
</dbReference>
<dbReference type="STRING" id="1304281.ACM44_14475"/>
<comment type="caution">
    <text evidence="1">The sequence shown here is derived from an EMBL/GenBank/DDBJ whole genome shotgun (WGS) entry which is preliminary data.</text>
</comment>
<sequence length="65" mass="7785">MSTEKKYYNEFFKVITEQQANQLGKVYVNHIIEGKLGNVSDLLMKLYIIDNQFDYNSFFKRKEVL</sequence>
<evidence type="ECO:0000313" key="1">
    <source>
        <dbReference type="EMBL" id="KMQ69490.1"/>
    </source>
</evidence>
<dbReference type="Proteomes" id="UP000035900">
    <property type="component" value="Unassembled WGS sequence"/>
</dbReference>
<reference evidence="1 2" key="1">
    <citation type="journal article" date="2004" name="Int. J. Syst. Evol. Microbiol.">
        <title>Kaistella koreensis gen. nov., sp. nov., a novel member of the Chryseobacterium-Bergeyella-Riemerella branch.</title>
        <authorList>
            <person name="Kim M.K."/>
            <person name="Im W.T."/>
            <person name="Shin Y.K."/>
            <person name="Lim J.H."/>
            <person name="Kim S.H."/>
            <person name="Lee B.C."/>
            <person name="Park M.Y."/>
            <person name="Lee K.Y."/>
            <person name="Lee S.T."/>
        </authorList>
    </citation>
    <scope>NUCLEOTIDE SEQUENCE [LARGE SCALE GENOMIC DNA]</scope>
    <source>
        <strain evidence="1 2">CCUG 49689</strain>
    </source>
</reference>
<accession>A0A0J7LKA0</accession>
<keyword evidence="2" id="KW-1185">Reference proteome</keyword>
<dbReference type="PATRIC" id="fig|1304281.5.peg.3152"/>
<organism evidence="1 2">
    <name type="scientific">Chryseobacterium koreense CCUG 49689</name>
    <dbReference type="NCBI Taxonomy" id="1304281"/>
    <lineage>
        <taxon>Bacteria</taxon>
        <taxon>Pseudomonadati</taxon>
        <taxon>Bacteroidota</taxon>
        <taxon>Flavobacteriia</taxon>
        <taxon>Flavobacteriales</taxon>
        <taxon>Weeksellaceae</taxon>
        <taxon>Chryseobacterium group</taxon>
        <taxon>Chryseobacterium</taxon>
    </lineage>
</organism>
<proteinExistence type="predicted"/>
<evidence type="ECO:0000313" key="2">
    <source>
        <dbReference type="Proteomes" id="UP000035900"/>
    </source>
</evidence>
<protein>
    <submittedName>
        <fullName evidence="1">Uncharacterized protein</fullName>
    </submittedName>
</protein>
<dbReference type="EMBL" id="LFNG01000044">
    <property type="protein sequence ID" value="KMQ69490.1"/>
    <property type="molecule type" value="Genomic_DNA"/>
</dbReference>
<gene>
    <name evidence="1" type="ORF">ACM44_14475</name>
</gene>
<name>A0A0J7LKA0_9FLAO</name>
<dbReference type="AlphaFoldDB" id="A0A0J7LKA0"/>